<sequence length="473" mass="51921">MSQINESAIRTPGVYINEIPLFPPSVAQVETAIPAFIGYTQNDTDEFGDSLHLVPTKIFSLKEYETYFGKAEDEEGITVAVNVTTENSTVTGISAEAAIATPSPFRMYYNLRMYFTNGGGPCYIISVGTTDQTPDPEDYEDGLEVCAAEDDPTIIVFPDAPHTIGESEYYALVSLAIDQCAALQDRFTLIDVHTPAANNNTTTTISTFRTAFTKNDSLNYGAVYYPWLNTTFDYAYSDADVQVTITTDSVAAAAVGLDTLLTSETAIYNLCKSKIREKLGPTLTPAAAMAGIYAKVDASRGVWKAPANVSVNAVYDLSARITEAEQGGMNIDATSGKSVNAIRLFQGKGFLVWGARTLAGNDNEWRYINVRRFFIMVEESSKKATMQFVFEPNDANTWVKLRAMLENYLTLLWRQGALAGAKPEHAFYVRCGLGQTMTAQDILEGRLIVEIGMAAVRPAEFIILRFSHKMQES</sequence>
<dbReference type="OrthoDB" id="9767864at2"/>
<dbReference type="Proteomes" id="UP000192333">
    <property type="component" value="Chromosome I"/>
</dbReference>
<dbReference type="PANTHER" id="PTHR35861:SF1">
    <property type="entry name" value="PHAGE TAIL SHEATH PROTEIN"/>
    <property type="match status" value="1"/>
</dbReference>
<evidence type="ECO:0000256" key="1">
    <source>
        <dbReference type="ARBA" id="ARBA00008005"/>
    </source>
</evidence>
<evidence type="ECO:0000313" key="4">
    <source>
        <dbReference type="EMBL" id="SMD41968.1"/>
    </source>
</evidence>
<dbReference type="InterPro" id="IPR052042">
    <property type="entry name" value="Tail_sheath_structural"/>
</dbReference>
<dbReference type="RefSeq" id="WP_084118821.1">
    <property type="nucleotide sequence ID" value="NZ_LT838813.1"/>
</dbReference>
<accession>A0A1W2H012</accession>
<evidence type="ECO:0000259" key="3">
    <source>
        <dbReference type="Pfam" id="PF17482"/>
    </source>
</evidence>
<proteinExistence type="inferred from homology"/>
<feature type="domain" description="Tail sheath protein subtilisin-like" evidence="2">
    <location>
        <begin position="198"/>
        <end position="358"/>
    </location>
</feature>
<dbReference type="InterPro" id="IPR020287">
    <property type="entry name" value="Tail_sheath_C"/>
</dbReference>
<dbReference type="STRING" id="758820.SAMN00777080_0504"/>
<dbReference type="EMBL" id="LT838813">
    <property type="protein sequence ID" value="SMD41968.1"/>
    <property type="molecule type" value="Genomic_DNA"/>
</dbReference>
<dbReference type="Pfam" id="PF17482">
    <property type="entry name" value="Phage_sheath_1C"/>
    <property type="match status" value="1"/>
</dbReference>
<organism evidence="4 5">
    <name type="scientific">Aquiflexum balticum DSM 16537</name>
    <dbReference type="NCBI Taxonomy" id="758820"/>
    <lineage>
        <taxon>Bacteria</taxon>
        <taxon>Pseudomonadati</taxon>
        <taxon>Bacteroidota</taxon>
        <taxon>Cytophagia</taxon>
        <taxon>Cytophagales</taxon>
        <taxon>Cyclobacteriaceae</taxon>
        <taxon>Aquiflexum</taxon>
    </lineage>
</organism>
<keyword evidence="5" id="KW-1185">Reference proteome</keyword>
<evidence type="ECO:0000259" key="2">
    <source>
        <dbReference type="Pfam" id="PF04984"/>
    </source>
</evidence>
<dbReference type="AlphaFoldDB" id="A0A1W2H012"/>
<comment type="similarity">
    <text evidence="1">Belongs to the myoviridae tail sheath protein family.</text>
</comment>
<dbReference type="InterPro" id="IPR035089">
    <property type="entry name" value="Phage_sheath_subtilisin"/>
</dbReference>
<protein>
    <recommendedName>
        <fullName evidence="6">Tail sheath protein C-terminal domain-containing protein</fullName>
    </recommendedName>
</protein>
<gene>
    <name evidence="4" type="ORF">SAMN00777080_0504</name>
</gene>
<evidence type="ECO:0000313" key="5">
    <source>
        <dbReference type="Proteomes" id="UP000192333"/>
    </source>
</evidence>
<name>A0A1W2H012_9BACT</name>
<evidence type="ECO:0008006" key="6">
    <source>
        <dbReference type="Google" id="ProtNLM"/>
    </source>
</evidence>
<dbReference type="Gene3D" id="3.40.50.11780">
    <property type="match status" value="1"/>
</dbReference>
<dbReference type="Pfam" id="PF04984">
    <property type="entry name" value="Phage_sheath_1"/>
    <property type="match status" value="1"/>
</dbReference>
<reference evidence="5" key="1">
    <citation type="submission" date="2017-04" db="EMBL/GenBank/DDBJ databases">
        <authorList>
            <person name="Varghese N."/>
            <person name="Submissions S."/>
        </authorList>
    </citation>
    <scope>NUCLEOTIDE SEQUENCE [LARGE SCALE GENOMIC DNA]</scope>
    <source>
        <strain evidence="5">DSM 16537</strain>
    </source>
</reference>
<dbReference type="PANTHER" id="PTHR35861">
    <property type="match status" value="1"/>
</dbReference>
<feature type="domain" description="Tail sheath protein C-terminal" evidence="3">
    <location>
        <begin position="362"/>
        <end position="466"/>
    </location>
</feature>